<dbReference type="KEGG" id="vpo:Kpol_1048p61"/>
<dbReference type="OMA" id="WANTEVS"/>
<dbReference type="InterPro" id="IPR015415">
    <property type="entry name" value="Spast_Vps4_C"/>
</dbReference>
<keyword evidence="3" id="KW-0067">ATP-binding</keyword>
<dbReference type="Gene3D" id="3.40.50.300">
    <property type="entry name" value="P-loop containing nucleotide triphosphate hydrolases"/>
    <property type="match status" value="1"/>
</dbReference>
<evidence type="ECO:0000259" key="6">
    <source>
        <dbReference type="SMART" id="SM00382"/>
    </source>
</evidence>
<keyword evidence="2" id="KW-0547">Nucleotide-binding</keyword>
<dbReference type="GeneID" id="5546930"/>
<dbReference type="Pfam" id="PF09336">
    <property type="entry name" value="Vps4_C"/>
    <property type="match status" value="1"/>
</dbReference>
<dbReference type="Gene3D" id="1.10.8.60">
    <property type="match status" value="1"/>
</dbReference>
<dbReference type="PhylomeDB" id="A7TGM3"/>
<dbReference type="SUPFAM" id="SSF52540">
    <property type="entry name" value="P-loop containing nucleoside triphosphate hydrolases"/>
    <property type="match status" value="1"/>
</dbReference>
<feature type="compositionally biased region" description="Basic and acidic residues" evidence="5">
    <location>
        <begin position="413"/>
        <end position="429"/>
    </location>
</feature>
<dbReference type="HOGENOM" id="CLU_000688_15_3_1"/>
<dbReference type="Proteomes" id="UP000000267">
    <property type="component" value="Unassembled WGS sequence"/>
</dbReference>
<feature type="compositionally biased region" description="Basic and acidic residues" evidence="5">
    <location>
        <begin position="382"/>
        <end position="394"/>
    </location>
</feature>
<dbReference type="eggNOG" id="KOG0740">
    <property type="taxonomic scope" value="Eukaryota"/>
</dbReference>
<dbReference type="STRING" id="436907.A7TGM3"/>
<dbReference type="FunFam" id="3.40.50.300:FF:000093">
    <property type="entry name" value="Fidgetin-like 1"/>
    <property type="match status" value="1"/>
</dbReference>
<dbReference type="GO" id="GO:0005938">
    <property type="term" value="C:cell cortex"/>
    <property type="evidence" value="ECO:0007669"/>
    <property type="project" value="EnsemblFungi"/>
</dbReference>
<dbReference type="PROSITE" id="PS00674">
    <property type="entry name" value="AAA"/>
    <property type="match status" value="1"/>
</dbReference>
<dbReference type="GO" id="GO:0045727">
    <property type="term" value="P:positive regulation of translation"/>
    <property type="evidence" value="ECO:0007669"/>
    <property type="project" value="EnsemblFungi"/>
</dbReference>
<keyword evidence="4" id="KW-0175">Coiled coil</keyword>
<proteinExistence type="inferred from homology"/>
<dbReference type="Pfam" id="PF17862">
    <property type="entry name" value="AAA_lid_3"/>
    <property type="match status" value="1"/>
</dbReference>
<feature type="domain" description="AAA+ ATPase" evidence="6">
    <location>
        <begin position="542"/>
        <end position="687"/>
    </location>
</feature>
<gene>
    <name evidence="7" type="ORF">Kpol_1048p61</name>
</gene>
<evidence type="ECO:0000256" key="1">
    <source>
        <dbReference type="ARBA" id="ARBA00006914"/>
    </source>
</evidence>
<feature type="coiled-coil region" evidence="4">
    <location>
        <begin position="154"/>
        <end position="208"/>
    </location>
</feature>
<dbReference type="PANTHER" id="PTHR23074">
    <property type="entry name" value="AAA DOMAIN-CONTAINING"/>
    <property type="match status" value="1"/>
</dbReference>
<dbReference type="InterPro" id="IPR003593">
    <property type="entry name" value="AAA+_ATPase"/>
</dbReference>
<dbReference type="GO" id="GO:0016887">
    <property type="term" value="F:ATP hydrolysis activity"/>
    <property type="evidence" value="ECO:0007669"/>
    <property type="project" value="InterPro"/>
</dbReference>
<dbReference type="FunCoup" id="A7TGM3">
    <property type="interactions" value="53"/>
</dbReference>
<dbReference type="CDD" id="cd19509">
    <property type="entry name" value="RecA-like_VPS4-like"/>
    <property type="match status" value="1"/>
</dbReference>
<organism evidence="8">
    <name type="scientific">Vanderwaltozyma polyspora (strain ATCC 22028 / DSM 70294 / BCRC 21397 / CBS 2163 / NBRC 10782 / NRRL Y-8283 / UCD 57-17)</name>
    <name type="common">Kluyveromyces polysporus</name>
    <dbReference type="NCBI Taxonomy" id="436907"/>
    <lineage>
        <taxon>Eukaryota</taxon>
        <taxon>Fungi</taxon>
        <taxon>Dikarya</taxon>
        <taxon>Ascomycota</taxon>
        <taxon>Saccharomycotina</taxon>
        <taxon>Saccharomycetes</taxon>
        <taxon>Saccharomycetales</taxon>
        <taxon>Saccharomycetaceae</taxon>
        <taxon>Vanderwaltozyma</taxon>
    </lineage>
</organism>
<protein>
    <recommendedName>
        <fullName evidence="6">AAA+ ATPase domain-containing protein</fullName>
    </recommendedName>
</protein>
<dbReference type="InterPro" id="IPR003959">
    <property type="entry name" value="ATPase_AAA_core"/>
</dbReference>
<keyword evidence="8" id="KW-1185">Reference proteome</keyword>
<evidence type="ECO:0000313" key="7">
    <source>
        <dbReference type="EMBL" id="EDO18630.1"/>
    </source>
</evidence>
<evidence type="ECO:0000313" key="8">
    <source>
        <dbReference type="Proteomes" id="UP000000267"/>
    </source>
</evidence>
<comment type="similarity">
    <text evidence="1">Belongs to the AAA ATPase family.</text>
</comment>
<dbReference type="PANTHER" id="PTHR23074:SF81">
    <property type="entry name" value="26S PROTEASOME SUBUNIT YTA6-RELATED"/>
    <property type="match status" value="1"/>
</dbReference>
<feature type="compositionally biased region" description="Basic and acidic residues" evidence="5">
    <location>
        <begin position="241"/>
        <end position="278"/>
    </location>
</feature>
<dbReference type="InterPro" id="IPR027417">
    <property type="entry name" value="P-loop_NTPase"/>
</dbReference>
<feature type="compositionally biased region" description="Basic and acidic residues" evidence="5">
    <location>
        <begin position="315"/>
        <end position="326"/>
    </location>
</feature>
<dbReference type="InterPro" id="IPR050304">
    <property type="entry name" value="MT-severing_AAA_ATPase"/>
</dbReference>
<accession>A7TGM3</accession>
<dbReference type="Pfam" id="PF00004">
    <property type="entry name" value="AAA"/>
    <property type="match status" value="1"/>
</dbReference>
<dbReference type="InterPro" id="IPR041569">
    <property type="entry name" value="AAA_lid_3"/>
</dbReference>
<dbReference type="AlphaFoldDB" id="A7TGM3"/>
<name>A7TGM3_VANPO</name>
<sequence>MYDKNKKGKFMIPEQFTIVQSLELLYLLISRQFDNLHAQYANFAARNEIKEISKVSKLLNLLLDDFYEGVNNIEELYRCEKVLRVGTWKETNMITMIEDFFILDQNIRITKNNAKTYVDSNKSGVGSLLNKSLGIGKNKMKKDEEQEGYVFKEANRIKKSRELEKQKKSELETEKQLLLEKNIEAKLRTELKHEYHKAIEEEKAMESRLRSSIEKEYHIRQLEHEKLLESKLRVQLEHEYSKKTDEERKIHLKKRKDDSQTEKENLDPIKNKPQEKRRVSSIPSISHHTESESRPIQHSASVSRKLPDNFKYSRKSFDDSVNRRSSSDLTNGGRAANFAWSNSLQIDTAISSHSSHSSHTHHSSSATPTTDRYVPKSVKRSKSVETIKSNHEGTKPLLNRSLVKTQKKIVTSRRSESEKRELDKKDSKVPKSPLSSSHKSSTKPKVVLADALGTKNYDNSDSNSTLNLYEETPMGKRVKEVMNSLQGVDKKACEQIVNDIIVMDEIIRWEDIAGLNNAKVSLRETVEYPFLRPDLFKGLREPIRGLLLFGPPGTGKTMIAKAVAYESNSTFFSISASSLLSKYLGESEKLVRALFYLAKRLAPSIIFIDEIDSLLTARSDNENESSRRIKTELLIQWSILSSATSNGNDNNESDNRVLLLAATNLPWAIDEAARRRFSRRLYIPLPEYETRLVHLQKLLGFQKHTLSPEDLQHIARITEGYSGSDITTLAKEAAMIPIRDLGENLLDITTDKIRGVNVDDFILAMETVKKSVSPESLQEYSEWSEKYGSTGV</sequence>
<feature type="region of interest" description="Disordered" evidence="5">
    <location>
        <begin position="351"/>
        <end position="445"/>
    </location>
</feature>
<dbReference type="OrthoDB" id="10251136at2759"/>
<reference evidence="7 8" key="1">
    <citation type="journal article" date="2007" name="Proc. Natl. Acad. Sci. U.S.A.">
        <title>Independent sorting-out of thousands of duplicated gene pairs in two yeast species descended from a whole-genome duplication.</title>
        <authorList>
            <person name="Scannell D.R."/>
            <person name="Frank A.C."/>
            <person name="Conant G.C."/>
            <person name="Byrne K.P."/>
            <person name="Woolfit M."/>
            <person name="Wolfe K.H."/>
        </authorList>
    </citation>
    <scope>NUCLEOTIDE SEQUENCE [LARGE SCALE GENOMIC DNA]</scope>
    <source>
        <strain evidence="8">ATCC 22028 / DSM 70294 / BCRC 21397 / CBS 2163 / NBRC 10782 / NRRL Y-8283 / UCD 57-17</strain>
    </source>
</reference>
<dbReference type="InParanoid" id="A7TGM3"/>
<evidence type="ECO:0000256" key="2">
    <source>
        <dbReference type="ARBA" id="ARBA00022741"/>
    </source>
</evidence>
<dbReference type="GO" id="GO:0005524">
    <property type="term" value="F:ATP binding"/>
    <property type="evidence" value="ECO:0007669"/>
    <property type="project" value="UniProtKB-KW"/>
</dbReference>
<dbReference type="EMBL" id="DS480387">
    <property type="protein sequence ID" value="EDO18630.1"/>
    <property type="molecule type" value="Genomic_DNA"/>
</dbReference>
<evidence type="ECO:0000256" key="5">
    <source>
        <dbReference type="SAM" id="MobiDB-lite"/>
    </source>
</evidence>
<dbReference type="SMART" id="SM00382">
    <property type="entry name" value="AAA"/>
    <property type="match status" value="1"/>
</dbReference>
<evidence type="ECO:0000256" key="3">
    <source>
        <dbReference type="ARBA" id="ARBA00022840"/>
    </source>
</evidence>
<dbReference type="InterPro" id="IPR003960">
    <property type="entry name" value="ATPase_AAA_CS"/>
</dbReference>
<evidence type="ECO:0000256" key="4">
    <source>
        <dbReference type="SAM" id="Coils"/>
    </source>
</evidence>
<dbReference type="RefSeq" id="XP_001646488.1">
    <property type="nucleotide sequence ID" value="XM_001646438.1"/>
</dbReference>
<feature type="compositionally biased region" description="Low complexity" evidence="5">
    <location>
        <begin position="430"/>
        <end position="445"/>
    </location>
</feature>
<feature type="region of interest" description="Disordered" evidence="5">
    <location>
        <begin position="241"/>
        <end position="335"/>
    </location>
</feature>
<dbReference type="FunFam" id="1.10.8.60:FF:000022">
    <property type="entry name" value="Fidgetin like 1"/>
    <property type="match status" value="1"/>
</dbReference>